<dbReference type="GO" id="GO:0005783">
    <property type="term" value="C:endoplasmic reticulum"/>
    <property type="evidence" value="ECO:0007669"/>
    <property type="project" value="TreeGrafter"/>
</dbReference>
<dbReference type="GO" id="GO:0008237">
    <property type="term" value="F:metallopeptidase activity"/>
    <property type="evidence" value="ECO:0007669"/>
    <property type="project" value="InterPro"/>
</dbReference>
<evidence type="ECO:0000256" key="3">
    <source>
        <dbReference type="ARBA" id="ARBA00009457"/>
    </source>
</evidence>
<keyword evidence="6 8" id="KW-0472">Membrane</keyword>
<evidence type="ECO:0000313" key="11">
    <source>
        <dbReference type="Proteomes" id="UP001358417"/>
    </source>
</evidence>
<evidence type="ECO:0000256" key="4">
    <source>
        <dbReference type="ARBA" id="ARBA00022692"/>
    </source>
</evidence>
<reference evidence="10 11" key="1">
    <citation type="submission" date="2023-08" db="EMBL/GenBank/DDBJ databases">
        <title>Black Yeasts Isolated from many extreme environments.</title>
        <authorList>
            <person name="Coleine C."/>
            <person name="Stajich J.E."/>
            <person name="Selbmann L."/>
        </authorList>
    </citation>
    <scope>NUCLEOTIDE SEQUENCE [LARGE SCALE GENOMIC DNA]</scope>
    <source>
        <strain evidence="10 11">CCFEE 5792</strain>
    </source>
</reference>
<comment type="subcellular location">
    <subcellularLocation>
        <location evidence="1">Membrane</location>
        <topology evidence="1">Multi-pass membrane protein</topology>
    </subcellularLocation>
</comment>
<feature type="transmembrane region" description="Helical" evidence="8">
    <location>
        <begin position="359"/>
        <end position="384"/>
    </location>
</feature>
<keyword evidence="5 8" id="KW-1133">Transmembrane helix</keyword>
<dbReference type="InterPro" id="IPR005045">
    <property type="entry name" value="CDC50/LEM3_fam"/>
</dbReference>
<accession>A0AAV9NHU7</accession>
<dbReference type="InterPro" id="IPR024079">
    <property type="entry name" value="MetalloPept_cat_dom_sf"/>
</dbReference>
<dbReference type="SUPFAM" id="SSF55486">
    <property type="entry name" value="Metalloproteases ('zincins'), catalytic domain"/>
    <property type="match status" value="1"/>
</dbReference>
<evidence type="ECO:0000256" key="7">
    <source>
        <dbReference type="SAM" id="MobiDB-lite"/>
    </source>
</evidence>
<dbReference type="RefSeq" id="XP_064709136.1">
    <property type="nucleotide sequence ID" value="XM_064854410.1"/>
</dbReference>
<comment type="similarity">
    <text evidence="3">Belongs to the CDC50/LEM3 family.</text>
</comment>
<dbReference type="CDD" id="cd04275">
    <property type="entry name" value="ZnMc_pappalysin_like"/>
    <property type="match status" value="1"/>
</dbReference>
<evidence type="ECO:0000259" key="9">
    <source>
        <dbReference type="Pfam" id="PF05572"/>
    </source>
</evidence>
<feature type="domain" description="Peptidase M43 pregnancy-associated plasma-A" evidence="9">
    <location>
        <begin position="670"/>
        <end position="777"/>
    </location>
</feature>
<gene>
    <name evidence="10" type="ORF">LTR84_010876</name>
</gene>
<protein>
    <recommendedName>
        <fullName evidence="9">Peptidase M43 pregnancy-associated plasma-A domain-containing protein</fullName>
    </recommendedName>
</protein>
<dbReference type="GO" id="GO:0005794">
    <property type="term" value="C:Golgi apparatus"/>
    <property type="evidence" value="ECO:0007669"/>
    <property type="project" value="TreeGrafter"/>
</dbReference>
<keyword evidence="4 8" id="KW-0812">Transmembrane</keyword>
<sequence>MSQTQVARPDSIQEEDPHNEPPTKKQKSRRPASPSAPLILPHQRLKAWQPILTPKTVLPILFAIGIIFAPIGGLLLWASASVQELVIDYTDCASTAGEEFTPIPSSKVSSSFKSSNNTAVPQWRLTRNTTTPPYSVTIRDTPVCTLQFSIPNDIGPPVYLYYRLTNFYQNHRRYVKSLDTDQLKGNALSNSSIGGSSCDPIKRDANGKAYYPCGLIANSLFNDTLNSPVAVNLAGGAPGEAYRMTNKSIAWGSDAELYKKTKYTNDQVSPPPNWHERFPDGYTDENPIPDLSTYEEFQVWMRTAGLPTFSKLALRNDEDTMTTGIYQMDIYDFFPVKVYDGTKSVLISTRTVVGGKNSFLGIAYVVVGGICVVLGVVFTIAHLIKPRFVLDFLAFKVVKLDLELLETKNSLHELLYNVDEAGQGIGAGVYGRLEENRGKRPNATTVFVHTTFAGLTRYKTIHRSCDVDKPSEELRLSHRYLQKNEPLKNELWDAQSVQQRYTRFVVDHSNHAHDKRQTPAMPPIYTIDTYIHIVSDTASSNPQSPDYVTDTQIQNQLRYLTAAYRNSSIGYRLAGIDRTTNDTWAANGDDLGMKRSLRRGTYSALNIYYQSQLQTTSGTTGVPTGALLLGSCSLPAAGVTRSTLPDAYVVDGCNILSGTLPGGNIGGYNLGGTTAHEVGHWNGLLHTFNGYTCSSADFGDYVADTPQQVSSTSGCPSSRDTCPNSGVSAGIYNGVGGPNPYGPQGYSGPDPIHNFMDYSTDVCYEGFSPGQSARMLNLWRIYREGL</sequence>
<evidence type="ECO:0000256" key="2">
    <source>
        <dbReference type="ARBA" id="ARBA00008721"/>
    </source>
</evidence>
<feature type="transmembrane region" description="Helical" evidence="8">
    <location>
        <begin position="57"/>
        <end position="78"/>
    </location>
</feature>
<organism evidence="10 11">
    <name type="scientific">Exophiala bonariae</name>
    <dbReference type="NCBI Taxonomy" id="1690606"/>
    <lineage>
        <taxon>Eukaryota</taxon>
        <taxon>Fungi</taxon>
        <taxon>Dikarya</taxon>
        <taxon>Ascomycota</taxon>
        <taxon>Pezizomycotina</taxon>
        <taxon>Eurotiomycetes</taxon>
        <taxon>Chaetothyriomycetidae</taxon>
        <taxon>Chaetothyriales</taxon>
        <taxon>Herpotrichiellaceae</taxon>
        <taxon>Exophiala</taxon>
    </lineage>
</organism>
<evidence type="ECO:0000313" key="10">
    <source>
        <dbReference type="EMBL" id="KAK5058613.1"/>
    </source>
</evidence>
<evidence type="ECO:0000256" key="6">
    <source>
        <dbReference type="ARBA" id="ARBA00023136"/>
    </source>
</evidence>
<feature type="region of interest" description="Disordered" evidence="7">
    <location>
        <begin position="1"/>
        <end position="36"/>
    </location>
</feature>
<dbReference type="GeneID" id="89979031"/>
<dbReference type="EMBL" id="JAVRRD010000005">
    <property type="protein sequence ID" value="KAK5058613.1"/>
    <property type="molecule type" value="Genomic_DNA"/>
</dbReference>
<dbReference type="InterPro" id="IPR008754">
    <property type="entry name" value="Peptidase_M43"/>
</dbReference>
<dbReference type="Proteomes" id="UP001358417">
    <property type="component" value="Unassembled WGS sequence"/>
</dbReference>
<dbReference type="AlphaFoldDB" id="A0AAV9NHU7"/>
<proteinExistence type="inferred from homology"/>
<dbReference type="PANTHER" id="PTHR10926">
    <property type="entry name" value="CELL CYCLE CONTROL PROTEIN 50"/>
    <property type="match status" value="1"/>
</dbReference>
<dbReference type="Pfam" id="PF03381">
    <property type="entry name" value="CDC50"/>
    <property type="match status" value="1"/>
</dbReference>
<evidence type="ECO:0000256" key="5">
    <source>
        <dbReference type="ARBA" id="ARBA00022989"/>
    </source>
</evidence>
<dbReference type="Pfam" id="PF05572">
    <property type="entry name" value="Peptidase_M43"/>
    <property type="match status" value="1"/>
</dbReference>
<comment type="caution">
    <text evidence="10">The sequence shown here is derived from an EMBL/GenBank/DDBJ whole genome shotgun (WGS) entry which is preliminary data.</text>
</comment>
<comment type="similarity">
    <text evidence="2">Belongs to the peptidase M43B family.</text>
</comment>
<evidence type="ECO:0000256" key="8">
    <source>
        <dbReference type="SAM" id="Phobius"/>
    </source>
</evidence>
<name>A0AAV9NHU7_9EURO</name>
<dbReference type="Gene3D" id="3.40.390.10">
    <property type="entry name" value="Collagenase (Catalytic Domain)"/>
    <property type="match status" value="1"/>
</dbReference>
<dbReference type="PANTHER" id="PTHR10926:SF0">
    <property type="entry name" value="CDC50, ISOFORM A"/>
    <property type="match status" value="1"/>
</dbReference>
<evidence type="ECO:0000256" key="1">
    <source>
        <dbReference type="ARBA" id="ARBA00004141"/>
    </source>
</evidence>
<dbReference type="GO" id="GO:0005886">
    <property type="term" value="C:plasma membrane"/>
    <property type="evidence" value="ECO:0007669"/>
    <property type="project" value="TreeGrafter"/>
</dbReference>
<keyword evidence="11" id="KW-1185">Reference proteome</keyword>